<feature type="repeat" description="TPR" evidence="5">
    <location>
        <begin position="5"/>
        <end position="38"/>
    </location>
</feature>
<dbReference type="PROSITE" id="PS50005">
    <property type="entry name" value="TPR"/>
    <property type="match status" value="1"/>
</dbReference>
<reference evidence="8 9" key="1">
    <citation type="journal article" date="2018" name="Elife">
        <title>Functional genomics of lipid metabolism in the oleaginous yeast Rhodosporidium toruloides.</title>
        <authorList>
            <person name="Coradetti S.T."/>
            <person name="Pinel D."/>
            <person name="Geiselman G."/>
            <person name="Ito M."/>
            <person name="Mondo S."/>
            <person name="Reilly M.C."/>
            <person name="Cheng Y.F."/>
            <person name="Bauer S."/>
            <person name="Grigoriev I."/>
            <person name="Gladden J.M."/>
            <person name="Simmons B.A."/>
            <person name="Brem R."/>
            <person name="Arkin A.P."/>
            <person name="Skerker J.M."/>
        </authorList>
    </citation>
    <scope>NUCLEOTIDE SEQUENCE [LARGE SCALE GENOMIC DNA]</scope>
    <source>
        <strain evidence="8 9">NBRC 0880</strain>
    </source>
</reference>
<name>A0A2S9ZX58_RHOTO</name>
<organism evidence="8 9">
    <name type="scientific">Rhodotorula toruloides</name>
    <name type="common">Yeast</name>
    <name type="synonym">Rhodosporidium toruloides</name>
    <dbReference type="NCBI Taxonomy" id="5286"/>
    <lineage>
        <taxon>Eukaryota</taxon>
        <taxon>Fungi</taxon>
        <taxon>Dikarya</taxon>
        <taxon>Basidiomycota</taxon>
        <taxon>Pucciniomycotina</taxon>
        <taxon>Microbotryomycetes</taxon>
        <taxon>Sporidiobolales</taxon>
        <taxon>Sporidiobolaceae</taxon>
        <taxon>Rhodotorula</taxon>
    </lineage>
</organism>
<dbReference type="SUPFAM" id="SSF48452">
    <property type="entry name" value="TPR-like"/>
    <property type="match status" value="1"/>
</dbReference>
<dbReference type="OrthoDB" id="629492at2759"/>
<evidence type="ECO:0000256" key="6">
    <source>
        <dbReference type="SAM" id="MobiDB-lite"/>
    </source>
</evidence>
<protein>
    <recommendedName>
        <fullName evidence="4">RNA polymerase II-associated protein 3</fullName>
    </recommendedName>
</protein>
<feature type="region of interest" description="Disordered" evidence="6">
    <location>
        <begin position="127"/>
        <end position="319"/>
    </location>
</feature>
<feature type="compositionally biased region" description="Polar residues" evidence="6">
    <location>
        <begin position="216"/>
        <end position="232"/>
    </location>
</feature>
<keyword evidence="1" id="KW-0677">Repeat</keyword>
<dbReference type="InterPro" id="IPR051966">
    <property type="entry name" value="RPAP3"/>
</dbReference>
<dbReference type="InterPro" id="IPR011990">
    <property type="entry name" value="TPR-like_helical_dom_sf"/>
</dbReference>
<evidence type="ECO:0000256" key="1">
    <source>
        <dbReference type="ARBA" id="ARBA00022737"/>
    </source>
</evidence>
<evidence type="ECO:0000259" key="7">
    <source>
        <dbReference type="Pfam" id="PF13877"/>
    </source>
</evidence>
<dbReference type="InterPro" id="IPR025986">
    <property type="entry name" value="RPAP3-like_C"/>
</dbReference>
<dbReference type="Pfam" id="PF13877">
    <property type="entry name" value="RPAP3_C"/>
    <property type="match status" value="1"/>
</dbReference>
<feature type="compositionally biased region" description="Low complexity" evidence="6">
    <location>
        <begin position="256"/>
        <end position="297"/>
    </location>
</feature>
<comment type="similarity">
    <text evidence="3">Belongs to the RPAP3 family.</text>
</comment>
<evidence type="ECO:0000256" key="3">
    <source>
        <dbReference type="ARBA" id="ARBA00038275"/>
    </source>
</evidence>
<dbReference type="AlphaFoldDB" id="A0A2S9ZX58"/>
<feature type="domain" description="RNA-polymerase II-associated protein 3-like C-terminal" evidence="7">
    <location>
        <begin position="314"/>
        <end position="409"/>
    </location>
</feature>
<evidence type="ECO:0000256" key="2">
    <source>
        <dbReference type="ARBA" id="ARBA00022803"/>
    </source>
</evidence>
<keyword evidence="2 5" id="KW-0802">TPR repeat</keyword>
<accession>A0A2S9ZX58</accession>
<evidence type="ECO:0000256" key="5">
    <source>
        <dbReference type="PROSITE-ProRule" id="PRU00339"/>
    </source>
</evidence>
<dbReference type="PANTHER" id="PTHR46423">
    <property type="entry name" value="RNA POLYMERASE II-ASSOCIATED PROTEIN 3"/>
    <property type="match status" value="1"/>
</dbReference>
<dbReference type="Gene3D" id="1.25.40.10">
    <property type="entry name" value="Tetratricopeptide repeat domain"/>
    <property type="match status" value="1"/>
</dbReference>
<dbReference type="GO" id="GO:0101031">
    <property type="term" value="C:protein folding chaperone complex"/>
    <property type="evidence" value="ECO:0007669"/>
    <property type="project" value="TreeGrafter"/>
</dbReference>
<gene>
    <name evidence="8" type="ORF">AAT19DRAFT_11080</name>
</gene>
<dbReference type="EMBL" id="LCTV02000015">
    <property type="protein sequence ID" value="PRQ70331.1"/>
    <property type="molecule type" value="Genomic_DNA"/>
</dbReference>
<evidence type="ECO:0000256" key="4">
    <source>
        <dbReference type="ARBA" id="ARBA00040133"/>
    </source>
</evidence>
<dbReference type="InterPro" id="IPR019734">
    <property type="entry name" value="TPR_rpt"/>
</dbReference>
<sequence length="432" mass="45518">MPSKAEELKAAGNAAFKAGNFDLALANYSTAIQLDPSVSTYALNRAAVHLKLSNWRDAERDSTTALELDGGANPKALYRRGLARKGLGKLSAAKEDFEEARRQGAGDDVAKELAALVKQLDLSGTKANGAKEAKTNGVAKPAAMSKPPQPSPAASSSSSPSTERLRAALAPPPSSSSSSSSQTPKSDGLLTPVSTRRLTPADRSAPSPASVPTDPLASTSTSKSEPARTNSFAAKKEARQAREQQPYRAQPPLSPPAAAASAAPLATQSPPSHESAAAALATSPTPSASDSTPTSFLRPPPPPAPRGAASPTSLETHFFSTAPCDPSRLAILRALDSSRMRDWMGDGLTPDLLSAMLGEVLPLFEGEAASDEVQRKRDGELDWVVPLLQGLTECRRWDSAVMFLEEREREGIKRMLDEAEGRIARVRKGWGL</sequence>
<dbReference type="SMART" id="SM00028">
    <property type="entry name" value="TPR"/>
    <property type="match status" value="3"/>
</dbReference>
<proteinExistence type="inferred from homology"/>
<evidence type="ECO:0000313" key="9">
    <source>
        <dbReference type="Proteomes" id="UP000239560"/>
    </source>
</evidence>
<dbReference type="Proteomes" id="UP000239560">
    <property type="component" value="Unassembled WGS sequence"/>
</dbReference>
<comment type="caution">
    <text evidence="8">The sequence shown here is derived from an EMBL/GenBank/DDBJ whole genome shotgun (WGS) entry which is preliminary data.</text>
</comment>
<feature type="compositionally biased region" description="Low complexity" evidence="6">
    <location>
        <begin position="139"/>
        <end position="161"/>
    </location>
</feature>
<dbReference type="Pfam" id="PF13181">
    <property type="entry name" value="TPR_8"/>
    <property type="match status" value="1"/>
</dbReference>
<dbReference type="PANTHER" id="PTHR46423:SF1">
    <property type="entry name" value="RNA POLYMERASE II-ASSOCIATED PROTEIN 3"/>
    <property type="match status" value="1"/>
</dbReference>
<evidence type="ECO:0000313" key="8">
    <source>
        <dbReference type="EMBL" id="PRQ70331.1"/>
    </source>
</evidence>